<feature type="transmembrane region" description="Helical" evidence="11">
    <location>
        <begin position="27"/>
        <end position="50"/>
    </location>
</feature>
<dbReference type="Pfam" id="PF17862">
    <property type="entry name" value="AAA_lid_3"/>
    <property type="match status" value="1"/>
</dbReference>
<dbReference type="InterPro" id="IPR003960">
    <property type="entry name" value="ATPase_AAA_CS"/>
</dbReference>
<feature type="domain" description="MIT" evidence="13">
    <location>
        <begin position="133"/>
        <end position="210"/>
    </location>
</feature>
<evidence type="ECO:0000256" key="4">
    <source>
        <dbReference type="ARBA" id="ARBA00023054"/>
    </source>
</evidence>
<evidence type="ECO:0000256" key="8">
    <source>
        <dbReference type="ARBA" id="ARBA00038871"/>
    </source>
</evidence>
<feature type="domain" description="AAA+ ATPase" evidence="12">
    <location>
        <begin position="341"/>
        <end position="477"/>
    </location>
</feature>
<dbReference type="Gene3D" id="3.40.50.300">
    <property type="entry name" value="P-loop containing nucleotide triphosphate hydrolases"/>
    <property type="match status" value="1"/>
</dbReference>
<dbReference type="InterPro" id="IPR007330">
    <property type="entry name" value="MIT_dom"/>
</dbReference>
<keyword evidence="1" id="KW-0493">Microtubule</keyword>
<dbReference type="SMART" id="SM00382">
    <property type="entry name" value="AAA"/>
    <property type="match status" value="1"/>
</dbReference>
<evidence type="ECO:0000256" key="10">
    <source>
        <dbReference type="SAM" id="MobiDB-lite"/>
    </source>
</evidence>
<reference evidence="14 15" key="1">
    <citation type="journal article" date="2019" name="Sci. Rep.">
        <title>Comparative genomics of chytrid fungi reveal insights into the obligate biotrophic and pathogenic lifestyle of Synchytrium endobioticum.</title>
        <authorList>
            <person name="van de Vossenberg B.T.L.H."/>
            <person name="Warris S."/>
            <person name="Nguyen H.D.T."/>
            <person name="van Gent-Pelzer M.P.E."/>
            <person name="Joly D.L."/>
            <person name="van de Geest H.C."/>
            <person name="Bonants P.J.M."/>
            <person name="Smith D.S."/>
            <person name="Levesque C.A."/>
            <person name="van der Lee T.A.J."/>
        </authorList>
    </citation>
    <scope>NUCLEOTIDE SEQUENCE [LARGE SCALE GENOMIC DNA]</scope>
    <source>
        <strain evidence="14 15">CBS 809.83</strain>
    </source>
</reference>
<evidence type="ECO:0000259" key="12">
    <source>
        <dbReference type="SMART" id="SM00382"/>
    </source>
</evidence>
<evidence type="ECO:0000256" key="1">
    <source>
        <dbReference type="ARBA" id="ARBA00022701"/>
    </source>
</evidence>
<dbReference type="Pfam" id="PF00004">
    <property type="entry name" value="AAA"/>
    <property type="match status" value="1"/>
</dbReference>
<dbReference type="CDD" id="cd19509">
    <property type="entry name" value="RecA-like_VPS4-like"/>
    <property type="match status" value="1"/>
</dbReference>
<gene>
    <name evidence="14" type="ORF">PhCBS80983_g04995</name>
</gene>
<comment type="catalytic activity">
    <reaction evidence="7">
        <text>n ATP + n H2O + a microtubule = n ADP + n phosphate + (n+1) alpha/beta tubulin heterodimers.</text>
        <dbReference type="EC" id="5.6.1.1"/>
    </reaction>
</comment>
<keyword evidence="11" id="KW-1133">Transmembrane helix</keyword>
<evidence type="ECO:0000313" key="14">
    <source>
        <dbReference type="EMBL" id="TPX55819.1"/>
    </source>
</evidence>
<dbReference type="InterPro" id="IPR027417">
    <property type="entry name" value="P-loop_NTPase"/>
</dbReference>
<dbReference type="InterPro" id="IPR015415">
    <property type="entry name" value="Spast_Vps4_C"/>
</dbReference>
<dbReference type="Gene3D" id="1.10.8.60">
    <property type="match status" value="1"/>
</dbReference>
<evidence type="ECO:0000256" key="11">
    <source>
        <dbReference type="SAM" id="Phobius"/>
    </source>
</evidence>
<dbReference type="GO" id="GO:0016887">
    <property type="term" value="F:ATP hydrolysis activity"/>
    <property type="evidence" value="ECO:0007669"/>
    <property type="project" value="InterPro"/>
</dbReference>
<evidence type="ECO:0000259" key="13">
    <source>
        <dbReference type="SMART" id="SM00745"/>
    </source>
</evidence>
<keyword evidence="11" id="KW-0812">Transmembrane</keyword>
<dbReference type="STRING" id="109895.A0A507DVM7"/>
<name>A0A507DVM7_9FUNG</name>
<protein>
    <recommendedName>
        <fullName evidence="8">microtubule-severing ATPase</fullName>
        <ecNumber evidence="8">5.6.1.1</ecNumber>
    </recommendedName>
</protein>
<keyword evidence="6" id="KW-0413">Isomerase</keyword>
<evidence type="ECO:0000256" key="3">
    <source>
        <dbReference type="ARBA" id="ARBA00022840"/>
    </source>
</evidence>
<dbReference type="InterPro" id="IPR050304">
    <property type="entry name" value="MT-severing_AAA_ATPase"/>
</dbReference>
<comment type="caution">
    <text evidence="14">The sequence shown here is derived from an EMBL/GenBank/DDBJ whole genome shotgun (WGS) entry which is preliminary data.</text>
</comment>
<feature type="region of interest" description="Disordered" evidence="10">
    <location>
        <begin position="209"/>
        <end position="262"/>
    </location>
</feature>
<keyword evidence="15" id="KW-1185">Reference proteome</keyword>
<organism evidence="14 15">
    <name type="scientific">Powellomyces hirtus</name>
    <dbReference type="NCBI Taxonomy" id="109895"/>
    <lineage>
        <taxon>Eukaryota</taxon>
        <taxon>Fungi</taxon>
        <taxon>Fungi incertae sedis</taxon>
        <taxon>Chytridiomycota</taxon>
        <taxon>Chytridiomycota incertae sedis</taxon>
        <taxon>Chytridiomycetes</taxon>
        <taxon>Spizellomycetales</taxon>
        <taxon>Powellomycetaceae</taxon>
        <taxon>Powellomyces</taxon>
    </lineage>
</organism>
<dbReference type="FunFam" id="3.40.50.300:FF:001025">
    <property type="entry name" value="ATPase family, AAA domain-containing 2B"/>
    <property type="match status" value="1"/>
</dbReference>
<dbReference type="InterPro" id="IPR003593">
    <property type="entry name" value="AAA+_ATPase"/>
</dbReference>
<accession>A0A507DVM7</accession>
<comment type="similarity">
    <text evidence="9">Belongs to the AAA ATPase family.</text>
</comment>
<feature type="compositionally biased region" description="Low complexity" evidence="10">
    <location>
        <begin position="228"/>
        <end position="240"/>
    </location>
</feature>
<proteinExistence type="inferred from homology"/>
<keyword evidence="2 9" id="KW-0547">Nucleotide-binding</keyword>
<dbReference type="SMART" id="SM00745">
    <property type="entry name" value="MIT"/>
    <property type="match status" value="1"/>
</dbReference>
<dbReference type="InterPro" id="IPR041569">
    <property type="entry name" value="AAA_lid_3"/>
</dbReference>
<dbReference type="Gene3D" id="1.20.58.80">
    <property type="entry name" value="Phosphotransferase system, lactose/cellobiose-type IIA subunit"/>
    <property type="match status" value="1"/>
</dbReference>
<dbReference type="PANTHER" id="PTHR23074">
    <property type="entry name" value="AAA DOMAIN-CONTAINING"/>
    <property type="match status" value="1"/>
</dbReference>
<keyword evidence="3 9" id="KW-0067">ATP-binding</keyword>
<evidence type="ECO:0000256" key="2">
    <source>
        <dbReference type="ARBA" id="ARBA00022741"/>
    </source>
</evidence>
<keyword evidence="5 11" id="KW-0472">Membrane</keyword>
<evidence type="ECO:0000256" key="7">
    <source>
        <dbReference type="ARBA" id="ARBA00036378"/>
    </source>
</evidence>
<dbReference type="EC" id="5.6.1.1" evidence="8"/>
<evidence type="ECO:0000256" key="5">
    <source>
        <dbReference type="ARBA" id="ARBA00023136"/>
    </source>
</evidence>
<dbReference type="FunFam" id="1.10.8.60:FF:000022">
    <property type="entry name" value="Fidgetin like 1"/>
    <property type="match status" value="1"/>
</dbReference>
<dbReference type="PROSITE" id="PS00674">
    <property type="entry name" value="AAA"/>
    <property type="match status" value="1"/>
</dbReference>
<evidence type="ECO:0000313" key="15">
    <source>
        <dbReference type="Proteomes" id="UP000318582"/>
    </source>
</evidence>
<dbReference type="GO" id="GO:0005524">
    <property type="term" value="F:ATP binding"/>
    <property type="evidence" value="ECO:0007669"/>
    <property type="project" value="UniProtKB-KW"/>
</dbReference>
<sequence>MTTKFFSSFLPIGACQPGDPCYPAQGSASVTLLATYIAIPLLLAGVFLVVKNLGIHSKSALVVPAKSVTTEWERTGHKARKRVHHGPVDEHSEIVTSKVPLPTGFQSYQQIIPPAGYMPPMSKQDSSSALQKHKSIADQAYKSITAGLDSDDAGDKARALQQYRLGVHELKKALAIQFSHSVDRAKAEVLNTKMRGNLETIENRIEELVKNAETPVPSKTSSTKPVAKSTASRPTSGSSSKSRKPPTSKTSSEVNSKAPIKTANLRNVDKAMADRILNEVVMEKPSVTWADIVGLNGAKAALHEIVILPTLRPELFTGLRAPAKGYFVVEVVPGMFLTNGVRLGVLLFGPPGTGKTMLAKAVANESQATFFAISASTLTSKFVGEGEKLVRSLFQMARQLQPAVIFIDEIDSIMTERSESEHEASRRLKTEFLLQFDGLGTNAEDRLLVLAATNRPQELDEAALRRLVKRIYIPLPEPATRAALIDHLLREQKHSLSRPEMAQLLRMTEGYSGSDITALAREASLGPIRELGSKLMSTSADAIRPIGIRDFAAALNIIRPSVSPGSLKQYETWNKSYGTFGN</sequence>
<dbReference type="PANTHER" id="PTHR23074:SF86">
    <property type="entry name" value="SPASTIN"/>
    <property type="match status" value="1"/>
</dbReference>
<dbReference type="SUPFAM" id="SSF52540">
    <property type="entry name" value="P-loop containing nucleoside triphosphate hydrolases"/>
    <property type="match status" value="1"/>
</dbReference>
<evidence type="ECO:0000256" key="6">
    <source>
        <dbReference type="ARBA" id="ARBA00023235"/>
    </source>
</evidence>
<dbReference type="AlphaFoldDB" id="A0A507DVM7"/>
<keyword evidence="4" id="KW-0175">Coiled coil</keyword>
<dbReference type="InterPro" id="IPR003959">
    <property type="entry name" value="ATPase_AAA_core"/>
</dbReference>
<dbReference type="EMBL" id="QEAQ01000094">
    <property type="protein sequence ID" value="TPX55819.1"/>
    <property type="molecule type" value="Genomic_DNA"/>
</dbReference>
<dbReference type="GO" id="GO:0005874">
    <property type="term" value="C:microtubule"/>
    <property type="evidence" value="ECO:0007669"/>
    <property type="project" value="UniProtKB-KW"/>
</dbReference>
<evidence type="ECO:0000256" key="9">
    <source>
        <dbReference type="RuleBase" id="RU003651"/>
    </source>
</evidence>
<dbReference type="Pfam" id="PF09336">
    <property type="entry name" value="Vps4_C"/>
    <property type="match status" value="1"/>
</dbReference>
<dbReference type="Proteomes" id="UP000318582">
    <property type="component" value="Unassembled WGS sequence"/>
</dbReference>
<dbReference type="GO" id="GO:0008568">
    <property type="term" value="F:microtubule severing ATPase activity"/>
    <property type="evidence" value="ECO:0007669"/>
    <property type="project" value="UniProtKB-EC"/>
</dbReference>